<name>A0A9N9D086_9GLOM</name>
<keyword evidence="2" id="KW-1185">Reference proteome</keyword>
<sequence>MGISDVGLKQDLVSRLVKEYKRREELSNGGHLAGGGSSNDKLEEESWEAKGSEFNEWCKAGLLMDKALNTGDVDYLFLARQVALERAYVIRVADEDSWSMAAKMVANNTIDPMSQLFGGNRERARLAAQNFSKNKRPKLAQERGQKVDAQQGYMFSLFLNLQQGQPFASVGFQTQPSCFPSWQQWLNQQELVSTAPEMGVSNMNPFMAGQHAVQSVFSHFQLRHREISIHLYWELGIRE</sequence>
<evidence type="ECO:0000313" key="2">
    <source>
        <dbReference type="Proteomes" id="UP000789759"/>
    </source>
</evidence>
<accession>A0A9N9D086</accession>
<gene>
    <name evidence="1" type="ORF">CPELLU_LOCUS7948</name>
</gene>
<evidence type="ECO:0000313" key="1">
    <source>
        <dbReference type="EMBL" id="CAG8621552.1"/>
    </source>
</evidence>
<dbReference type="AlphaFoldDB" id="A0A9N9D086"/>
<reference evidence="1" key="1">
    <citation type="submission" date="2021-06" db="EMBL/GenBank/DDBJ databases">
        <authorList>
            <person name="Kallberg Y."/>
            <person name="Tangrot J."/>
            <person name="Rosling A."/>
        </authorList>
    </citation>
    <scope>NUCLEOTIDE SEQUENCE</scope>
    <source>
        <strain evidence="1">FL966</strain>
    </source>
</reference>
<comment type="caution">
    <text evidence="1">The sequence shown here is derived from an EMBL/GenBank/DDBJ whole genome shotgun (WGS) entry which is preliminary data.</text>
</comment>
<dbReference type="OrthoDB" id="2442719at2759"/>
<dbReference type="Proteomes" id="UP000789759">
    <property type="component" value="Unassembled WGS sequence"/>
</dbReference>
<proteinExistence type="predicted"/>
<dbReference type="EMBL" id="CAJVQA010005483">
    <property type="protein sequence ID" value="CAG8621552.1"/>
    <property type="molecule type" value="Genomic_DNA"/>
</dbReference>
<protein>
    <submittedName>
        <fullName evidence="1">14565_t:CDS:1</fullName>
    </submittedName>
</protein>
<organism evidence="1 2">
    <name type="scientific">Cetraspora pellucida</name>
    <dbReference type="NCBI Taxonomy" id="1433469"/>
    <lineage>
        <taxon>Eukaryota</taxon>
        <taxon>Fungi</taxon>
        <taxon>Fungi incertae sedis</taxon>
        <taxon>Mucoromycota</taxon>
        <taxon>Glomeromycotina</taxon>
        <taxon>Glomeromycetes</taxon>
        <taxon>Diversisporales</taxon>
        <taxon>Gigasporaceae</taxon>
        <taxon>Cetraspora</taxon>
    </lineage>
</organism>